<evidence type="ECO:0000259" key="1">
    <source>
        <dbReference type="Pfam" id="PF01370"/>
    </source>
</evidence>
<name>A0A841FXD8_9ACTN</name>
<dbReference type="InterPro" id="IPR036291">
    <property type="entry name" value="NAD(P)-bd_dom_sf"/>
</dbReference>
<dbReference type="InterPro" id="IPR001509">
    <property type="entry name" value="Epimerase_deHydtase"/>
</dbReference>
<proteinExistence type="predicted"/>
<protein>
    <submittedName>
        <fullName evidence="2">Nucleoside-diphosphate-sugar epimerase</fullName>
    </submittedName>
</protein>
<dbReference type="Gene3D" id="3.40.50.720">
    <property type="entry name" value="NAD(P)-binding Rossmann-like Domain"/>
    <property type="match status" value="1"/>
</dbReference>
<reference evidence="2 3" key="1">
    <citation type="submission" date="2020-08" db="EMBL/GenBank/DDBJ databases">
        <title>Genomic Encyclopedia of Type Strains, Phase IV (KMG-IV): sequencing the most valuable type-strain genomes for metagenomic binning, comparative biology and taxonomic classification.</title>
        <authorList>
            <person name="Goeker M."/>
        </authorList>
    </citation>
    <scope>NUCLEOTIDE SEQUENCE [LARGE SCALE GENOMIC DNA]</scope>
    <source>
        <strain evidence="2 3">YIM 65646</strain>
    </source>
</reference>
<evidence type="ECO:0000313" key="2">
    <source>
        <dbReference type="EMBL" id="MBB6039403.1"/>
    </source>
</evidence>
<dbReference type="Proteomes" id="UP000548476">
    <property type="component" value="Unassembled WGS sequence"/>
</dbReference>
<feature type="domain" description="NAD-dependent epimerase/dehydratase" evidence="1">
    <location>
        <begin position="3"/>
        <end position="209"/>
    </location>
</feature>
<dbReference type="Pfam" id="PF01370">
    <property type="entry name" value="Epimerase"/>
    <property type="match status" value="1"/>
</dbReference>
<dbReference type="AlphaFoldDB" id="A0A841FXD8"/>
<organism evidence="2 3">
    <name type="scientific">Phytomonospora endophytica</name>
    <dbReference type="NCBI Taxonomy" id="714109"/>
    <lineage>
        <taxon>Bacteria</taxon>
        <taxon>Bacillati</taxon>
        <taxon>Actinomycetota</taxon>
        <taxon>Actinomycetes</taxon>
        <taxon>Micromonosporales</taxon>
        <taxon>Micromonosporaceae</taxon>
        <taxon>Phytomonospora</taxon>
    </lineage>
</organism>
<comment type="caution">
    <text evidence="2">The sequence shown here is derived from an EMBL/GenBank/DDBJ whole genome shotgun (WGS) entry which is preliminary data.</text>
</comment>
<evidence type="ECO:0000313" key="3">
    <source>
        <dbReference type="Proteomes" id="UP000548476"/>
    </source>
</evidence>
<gene>
    <name evidence="2" type="ORF">HNR73_007298</name>
</gene>
<dbReference type="EMBL" id="JACHGT010000022">
    <property type="protein sequence ID" value="MBB6039403.1"/>
    <property type="molecule type" value="Genomic_DNA"/>
</dbReference>
<accession>A0A841FXD8</accession>
<dbReference type="RefSeq" id="WP_184792492.1">
    <property type="nucleotide sequence ID" value="NZ_BONT01000084.1"/>
</dbReference>
<sequence>MRVLILGGNVYLSKATARRAIERGHDVTVASRGTSGEPPEGARFTAVDRSTADGMSALRGQTFDAVIDVARVPLHVKNALDVLGGSVGHYGFVSTRSVYTDHDTVGATVAGSPVFEPTPDDGADFAMELYGPNKVACENLVRAALPAAHAIYRAGLVIGPGDPGDRFGYWPWRIAQGGEVLAPGDPAAPLQWIDVEDLADWAVDAAEKRTTGTFDGVQPAVSWREFLDGVAEGAGTRPTFTWVPPEHITAAGVGPWSGPDSLPLWVGGDGYGGFMNRDVSASLAAGMPARPVADTTRRWLAWNDGSPAVKAGITREKEAEILAAFHAR</sequence>
<keyword evidence="3" id="KW-1185">Reference proteome</keyword>
<dbReference type="SUPFAM" id="SSF51735">
    <property type="entry name" value="NAD(P)-binding Rossmann-fold domains"/>
    <property type="match status" value="1"/>
</dbReference>